<dbReference type="Gene3D" id="1.10.510.10">
    <property type="entry name" value="Transferase(Phosphotransferase) domain 1"/>
    <property type="match status" value="1"/>
</dbReference>
<name>A0A917C7G9_9PROT</name>
<protein>
    <recommendedName>
        <fullName evidence="5">Protein kinase domain-containing protein</fullName>
    </recommendedName>
</protein>
<accession>A0A917C7G9</accession>
<dbReference type="Pfam" id="PF00069">
    <property type="entry name" value="Pkinase"/>
    <property type="match status" value="1"/>
</dbReference>
<sequence>MPQIAYDKIGKYIVKRIIRSTGSSDLYECFDPDLQTRVAVKVFDVKKRLLKKLPYSIASWHRRFLREARVLAQIDHPHVIAVRDLSYVGDKPFYVMPYIATNLLYEMGRDGPAQGYAPEIQDAPEARMLDILRACDILFQVGSALSAFHGRGLVHRDIKPANVLLTQLNVGLVKLCDTGMVKFPDSEESQAGYWIGTEDFIAPEQKRDSKSVDTRADIFALGVLGYRMLTGELPRGAFDTPKEMRTDVPEDLSQLVMRALSPKLERRPANALAFLQEVAPIRANIRMKGTKIG</sequence>
<dbReference type="InterPro" id="IPR000719">
    <property type="entry name" value="Prot_kinase_dom"/>
</dbReference>
<dbReference type="PROSITE" id="PS50011">
    <property type="entry name" value="PROTEIN_KINASE_DOM"/>
    <property type="match status" value="1"/>
</dbReference>
<keyword evidence="4" id="KW-0067">ATP-binding</keyword>
<dbReference type="AlphaFoldDB" id="A0A917C7G9"/>
<keyword evidence="3" id="KW-0418">Kinase</keyword>
<dbReference type="GO" id="GO:0004674">
    <property type="term" value="F:protein serine/threonine kinase activity"/>
    <property type="evidence" value="ECO:0007669"/>
    <property type="project" value="TreeGrafter"/>
</dbReference>
<evidence type="ECO:0000259" key="5">
    <source>
        <dbReference type="PROSITE" id="PS50011"/>
    </source>
</evidence>
<evidence type="ECO:0000256" key="2">
    <source>
        <dbReference type="ARBA" id="ARBA00022741"/>
    </source>
</evidence>
<reference evidence="6" key="2">
    <citation type="submission" date="2020-09" db="EMBL/GenBank/DDBJ databases">
        <authorList>
            <person name="Sun Q."/>
            <person name="Zhou Y."/>
        </authorList>
    </citation>
    <scope>NUCLEOTIDE SEQUENCE</scope>
    <source>
        <strain evidence="6">CGMCC 1.15254</strain>
    </source>
</reference>
<dbReference type="SMART" id="SM00220">
    <property type="entry name" value="S_TKc"/>
    <property type="match status" value="1"/>
</dbReference>
<dbReference type="EMBL" id="BMHV01000025">
    <property type="protein sequence ID" value="GGF72465.1"/>
    <property type="molecule type" value="Genomic_DNA"/>
</dbReference>
<keyword evidence="2" id="KW-0547">Nucleotide-binding</keyword>
<evidence type="ECO:0000256" key="1">
    <source>
        <dbReference type="ARBA" id="ARBA00022679"/>
    </source>
</evidence>
<evidence type="ECO:0000313" key="7">
    <source>
        <dbReference type="Proteomes" id="UP000632498"/>
    </source>
</evidence>
<dbReference type="GO" id="GO:0005524">
    <property type="term" value="F:ATP binding"/>
    <property type="evidence" value="ECO:0007669"/>
    <property type="project" value="UniProtKB-KW"/>
</dbReference>
<reference evidence="6" key="1">
    <citation type="journal article" date="2014" name="Int. J. Syst. Evol. Microbiol.">
        <title>Complete genome sequence of Corynebacterium casei LMG S-19264T (=DSM 44701T), isolated from a smear-ripened cheese.</title>
        <authorList>
            <consortium name="US DOE Joint Genome Institute (JGI-PGF)"/>
            <person name="Walter F."/>
            <person name="Albersmeier A."/>
            <person name="Kalinowski J."/>
            <person name="Ruckert C."/>
        </authorList>
    </citation>
    <scope>NUCLEOTIDE SEQUENCE</scope>
    <source>
        <strain evidence="6">CGMCC 1.15254</strain>
    </source>
</reference>
<dbReference type="Proteomes" id="UP000632498">
    <property type="component" value="Unassembled WGS sequence"/>
</dbReference>
<keyword evidence="1" id="KW-0808">Transferase</keyword>
<organism evidence="6 7">
    <name type="scientific">Terasakiella brassicae</name>
    <dbReference type="NCBI Taxonomy" id="1634917"/>
    <lineage>
        <taxon>Bacteria</taxon>
        <taxon>Pseudomonadati</taxon>
        <taxon>Pseudomonadota</taxon>
        <taxon>Alphaproteobacteria</taxon>
        <taxon>Rhodospirillales</taxon>
        <taxon>Terasakiellaceae</taxon>
        <taxon>Terasakiella</taxon>
    </lineage>
</organism>
<feature type="domain" description="Protein kinase" evidence="5">
    <location>
        <begin position="12"/>
        <end position="285"/>
    </location>
</feature>
<dbReference type="CDD" id="cd14014">
    <property type="entry name" value="STKc_PknB_like"/>
    <property type="match status" value="1"/>
</dbReference>
<evidence type="ECO:0000313" key="6">
    <source>
        <dbReference type="EMBL" id="GGF72465.1"/>
    </source>
</evidence>
<dbReference type="Gene3D" id="3.30.200.20">
    <property type="entry name" value="Phosphorylase Kinase, domain 1"/>
    <property type="match status" value="1"/>
</dbReference>
<dbReference type="PANTHER" id="PTHR43289">
    <property type="entry name" value="MITOGEN-ACTIVATED PROTEIN KINASE KINASE KINASE 20-RELATED"/>
    <property type="match status" value="1"/>
</dbReference>
<evidence type="ECO:0000256" key="4">
    <source>
        <dbReference type="ARBA" id="ARBA00022840"/>
    </source>
</evidence>
<evidence type="ECO:0000256" key="3">
    <source>
        <dbReference type="ARBA" id="ARBA00022777"/>
    </source>
</evidence>
<keyword evidence="7" id="KW-1185">Reference proteome</keyword>
<dbReference type="PROSITE" id="PS00108">
    <property type="entry name" value="PROTEIN_KINASE_ST"/>
    <property type="match status" value="1"/>
</dbReference>
<dbReference type="SUPFAM" id="SSF56112">
    <property type="entry name" value="Protein kinase-like (PK-like)"/>
    <property type="match status" value="1"/>
</dbReference>
<dbReference type="InterPro" id="IPR011009">
    <property type="entry name" value="Kinase-like_dom_sf"/>
</dbReference>
<dbReference type="InterPro" id="IPR008271">
    <property type="entry name" value="Ser/Thr_kinase_AS"/>
</dbReference>
<comment type="caution">
    <text evidence="6">The sequence shown here is derived from an EMBL/GenBank/DDBJ whole genome shotgun (WGS) entry which is preliminary data.</text>
</comment>
<dbReference type="PANTHER" id="PTHR43289:SF6">
    <property type="entry name" value="SERINE_THREONINE-PROTEIN KINASE NEKL-3"/>
    <property type="match status" value="1"/>
</dbReference>
<gene>
    <name evidence="6" type="ORF">GCM10011332_28040</name>
</gene>
<proteinExistence type="predicted"/>